<dbReference type="PANTHER" id="PTHR12526">
    <property type="entry name" value="GLYCOSYLTRANSFERASE"/>
    <property type="match status" value="1"/>
</dbReference>
<feature type="domain" description="Glycosyl transferase family 1" evidence="3">
    <location>
        <begin position="330"/>
        <end position="497"/>
    </location>
</feature>
<evidence type="ECO:0000313" key="6">
    <source>
        <dbReference type="Proteomes" id="UP000034665"/>
    </source>
</evidence>
<reference evidence="5 6" key="1">
    <citation type="journal article" date="2015" name="Nature">
        <title>rRNA introns, odd ribosomes, and small enigmatic genomes across a large radiation of phyla.</title>
        <authorList>
            <person name="Brown C.T."/>
            <person name="Hug L.A."/>
            <person name="Thomas B.C."/>
            <person name="Sharon I."/>
            <person name="Castelle C.J."/>
            <person name="Singh A."/>
            <person name="Wilkins M.J."/>
            <person name="Williams K.H."/>
            <person name="Banfield J.F."/>
        </authorList>
    </citation>
    <scope>NUCLEOTIDE SEQUENCE [LARGE SCALE GENOMIC DNA]</scope>
</reference>
<dbReference type="SUPFAM" id="SSF53448">
    <property type="entry name" value="Nucleotide-diphospho-sugar transferases"/>
    <property type="match status" value="1"/>
</dbReference>
<evidence type="ECO:0000256" key="1">
    <source>
        <dbReference type="ARBA" id="ARBA00022676"/>
    </source>
</evidence>
<dbReference type="Gene3D" id="3.90.550.10">
    <property type="entry name" value="Spore Coat Polysaccharide Biosynthesis Protein SpsA, Chain A"/>
    <property type="match status" value="1"/>
</dbReference>
<dbReference type="SUPFAM" id="SSF53756">
    <property type="entry name" value="UDP-Glycosyltransferase/glycogen phosphorylase"/>
    <property type="match status" value="2"/>
</dbReference>
<proteinExistence type="predicted"/>
<name>A0A0G0N795_9BACT</name>
<dbReference type="PANTHER" id="PTHR12526:SF629">
    <property type="entry name" value="TEICHURONIC ACID BIOSYNTHESIS GLYCOSYLTRANSFERASE TUAH-RELATED"/>
    <property type="match status" value="1"/>
</dbReference>
<organism evidence="5 6">
    <name type="scientific">Candidatus Wolfebacteria bacterium GW2011_GWC2_39_22</name>
    <dbReference type="NCBI Taxonomy" id="1619013"/>
    <lineage>
        <taxon>Bacteria</taxon>
        <taxon>Candidatus Wolfeibacteriota</taxon>
    </lineage>
</organism>
<keyword evidence="2" id="KW-0808">Transferase</keyword>
<dbReference type="InterPro" id="IPR029044">
    <property type="entry name" value="Nucleotide-diphossugar_trans"/>
</dbReference>
<evidence type="ECO:0000259" key="4">
    <source>
        <dbReference type="Pfam" id="PF00535"/>
    </source>
</evidence>
<dbReference type="Pfam" id="PF00535">
    <property type="entry name" value="Glycos_transf_2"/>
    <property type="match status" value="1"/>
</dbReference>
<dbReference type="GO" id="GO:0016757">
    <property type="term" value="F:glycosyltransferase activity"/>
    <property type="evidence" value="ECO:0007669"/>
    <property type="project" value="InterPro"/>
</dbReference>
<dbReference type="STRING" id="1619013.UT41_C0004G0011"/>
<protein>
    <recommendedName>
        <fullName evidence="7">Glycosyltransferase</fullName>
    </recommendedName>
</protein>
<accession>A0A0G0N795</accession>
<evidence type="ECO:0000256" key="2">
    <source>
        <dbReference type="ARBA" id="ARBA00022679"/>
    </source>
</evidence>
<dbReference type="Proteomes" id="UP000034665">
    <property type="component" value="Unassembled WGS sequence"/>
</dbReference>
<dbReference type="EMBL" id="LBWR01000004">
    <property type="protein sequence ID" value="KKR12044.1"/>
    <property type="molecule type" value="Genomic_DNA"/>
</dbReference>
<keyword evidence="1" id="KW-0328">Glycosyltransferase</keyword>
<dbReference type="Gene3D" id="3.40.50.2000">
    <property type="entry name" value="Glycogen Phosphorylase B"/>
    <property type="match status" value="3"/>
</dbReference>
<dbReference type="Pfam" id="PF00534">
    <property type="entry name" value="Glycos_transf_1"/>
    <property type="match status" value="1"/>
</dbReference>
<comment type="caution">
    <text evidence="5">The sequence shown here is derived from an EMBL/GenBank/DDBJ whole genome shotgun (WGS) entry which is preliminary data.</text>
</comment>
<dbReference type="CDD" id="cd03801">
    <property type="entry name" value="GT4_PimA-like"/>
    <property type="match status" value="1"/>
</dbReference>
<evidence type="ECO:0008006" key="7">
    <source>
        <dbReference type="Google" id="ProtNLM"/>
    </source>
</evidence>
<evidence type="ECO:0000259" key="3">
    <source>
        <dbReference type="Pfam" id="PF00534"/>
    </source>
</evidence>
<feature type="domain" description="Glycosyltransferase 2-like" evidence="4">
    <location>
        <begin position="534"/>
        <end position="679"/>
    </location>
</feature>
<dbReference type="InterPro" id="IPR001173">
    <property type="entry name" value="Glyco_trans_2-like"/>
</dbReference>
<dbReference type="AlphaFoldDB" id="A0A0G0N795"/>
<evidence type="ECO:0000313" key="5">
    <source>
        <dbReference type="EMBL" id="KKR12044.1"/>
    </source>
</evidence>
<gene>
    <name evidence="5" type="ORF">UT41_C0004G0011</name>
</gene>
<dbReference type="InterPro" id="IPR001296">
    <property type="entry name" value="Glyco_trans_1"/>
</dbReference>
<sequence length="1195" mass="136665">MKVKDFFEKLSSLIKGKMHHRISEDDVSKNYAVKSANISLWDVPFSIVLVIKKYGWRIFFHKALNYQKLVFERYSEKIIKIINEVKFTLMREGYKKTLVRSLNFILYGKGVLLKKELILRPARLKADSLFHLIQKEIGDNLKKWDDYIVVISHDATKTGAPLTALNVVKSLNKDFNKKVITILIQGGPLEEEFKKYGNVFNLNCTSLTSLSLSEKTAADFLFKKLSEAGANKCICNTVLSGLFLPMLNRYNFSTVGLIHEQAETIKQYNFIDATEKMIHYADKIVFSSNFVRDDFENNFTKFQNEILIRPQGIYLSNIFDGEETVARRMLRKKLGLKDSAKIIFACGFANERKGADLFFEVAEKISRDAKDLQCHFVWMGEWDESLRDKLMKIANEKGFSDRIILNGFENDPSLFFAGSDIFLLTSRQDPFPSVVLNSMDVGVPVVAFERAGGSPEILANQQGILVPYLDVDSMEKEIINLLKDEQLYGIISEKSKKAIKEKFIFKDYVKFLLEQISDNGEIVNSRKTDDLRVSVIVPNYNYEQYLTERLSSIVNQTRKPFEIIFLDDNSGDNSLELAEKFLSKTDIPYKIIKNETNAGCFKQWAKGVREAKGDLIWIAEADDSCEANFLEILVSKFSDPEVGLAFSQSLRMDSDGVKRESYLSYLESIPRSGNRWRRDFINAGEDEIRKYLIVKNTIVNASAVLMRRDLLAELGDNIGGGLAQAGDWYTYVQILSKSKIAFSALPLNFHRYHQNNIVSRSGSNTEPRSMQLLSETFFIHEFILSGFEVSKKCAMFALEHIKLVCRNSLHRELEIIPEFADKLKMYKGKPKRVLFFSTNDGWGGSEVACAKLAQSFFADGWRTALVMSKHNPRPTILNEIKAEKNIEFFERNALDYGKSIRLANFINGFDPDIIFISQGHVFEGAELMKWCQSNGYEYANFIPLVTEHHISIIKPSKECVEENKNFLKSSKMIFSDNQQAQKTMEKIFGVPFDNFSVMRNGFDVQYAQPMTWSNAMDDAYKLIFLGRFHCLHKGLDMLLEVLAMKKWKERPLQIMAFGEGEDRPMMEEYIKKHNIKSFNFCGYTDNLEAEIKKFHGIIFPSRMEGTPISLIDAMLCNRMAVVTPVGGMPDLVIDGQSGFVANDASANGIDECLERAWQKRSEWKNLGENAGKRVKEVVSEFPHEQCIKTINDILI</sequence>
<dbReference type="Pfam" id="PF13692">
    <property type="entry name" value="Glyco_trans_1_4"/>
    <property type="match status" value="1"/>
</dbReference>